<dbReference type="PANTHER" id="PTHR47990">
    <property type="entry name" value="2-OXOGLUTARATE (2OG) AND FE(II)-DEPENDENT OXYGENASE SUPERFAMILY PROTEIN-RELATED"/>
    <property type="match status" value="1"/>
</dbReference>
<dbReference type="InterPro" id="IPR026992">
    <property type="entry name" value="DIOX_N"/>
</dbReference>
<proteinExistence type="inferred from homology"/>
<dbReference type="EMBL" id="JAEPRB010000139">
    <property type="protein sequence ID" value="KAG2220487.1"/>
    <property type="molecule type" value="Genomic_DNA"/>
</dbReference>
<dbReference type="Gene3D" id="2.60.120.330">
    <property type="entry name" value="B-lactam Antibiotic, Isopenicillin N Synthase, Chain"/>
    <property type="match status" value="1"/>
</dbReference>
<evidence type="ECO:0000313" key="3">
    <source>
        <dbReference type="EMBL" id="KAG2220487.1"/>
    </source>
</evidence>
<name>A0A8H7S065_9FUNG</name>
<dbReference type="Pfam" id="PF14226">
    <property type="entry name" value="DIOX_N"/>
    <property type="match status" value="1"/>
</dbReference>
<sequence length="325" mass="37098">MSDVNFPVIDFSDFENRYAVIADQVLEASKNIGFFYITNHNGPSADQFKRAFEMSEEFFTQPMEKKIQHGKTSLNTLEGYITYTPQKLGDKDVVCDSDKETYDIIPVSKSQNLASVFSENKEDLDTFYKGMYETSMKIFELLAFAMKIPANPETGANDYFTSRHRYDKPYATSILRFLRYPNEESTGRSEDVVASEHTDYGTITLLSQRDIAGLQVDIDDTWTEIPIVHDAILVNMGGAIEYWTRGLLRGALHRVVATPELKQKDRYSIAFFTTPETGVKLSGIDSPVLPEKMPEFKDVPNDRELTSDEYMAERFKSSSYLKKKD</sequence>
<comment type="similarity">
    <text evidence="1">Belongs to the iron/ascorbate-dependent oxidoreductase family.</text>
</comment>
<dbReference type="PROSITE" id="PS51471">
    <property type="entry name" value="FE2OG_OXY"/>
    <property type="match status" value="1"/>
</dbReference>
<dbReference type="Pfam" id="PF03171">
    <property type="entry name" value="2OG-FeII_Oxy"/>
    <property type="match status" value="1"/>
</dbReference>
<dbReference type="InterPro" id="IPR044861">
    <property type="entry name" value="IPNS-like_FE2OG_OXY"/>
</dbReference>
<dbReference type="InterPro" id="IPR027443">
    <property type="entry name" value="IPNS-like_sf"/>
</dbReference>
<reference evidence="3 4" key="1">
    <citation type="submission" date="2020-12" db="EMBL/GenBank/DDBJ databases">
        <title>Metabolic potential, ecology and presence of endohyphal bacteria is reflected in genomic diversity of Mucoromycotina.</title>
        <authorList>
            <person name="Muszewska A."/>
            <person name="Okrasinska A."/>
            <person name="Steczkiewicz K."/>
            <person name="Drgas O."/>
            <person name="Orlowska M."/>
            <person name="Perlinska-Lenart U."/>
            <person name="Aleksandrzak-Piekarczyk T."/>
            <person name="Szatraj K."/>
            <person name="Zielenkiewicz U."/>
            <person name="Pilsyk S."/>
            <person name="Malc E."/>
            <person name="Mieczkowski P."/>
            <person name="Kruszewska J.S."/>
            <person name="Biernat P."/>
            <person name="Pawlowska J."/>
        </authorList>
    </citation>
    <scope>NUCLEOTIDE SEQUENCE [LARGE SCALE GENOMIC DNA]</scope>
    <source>
        <strain evidence="3 4">CBS 142.35</strain>
    </source>
</reference>
<keyword evidence="4" id="KW-1185">Reference proteome</keyword>
<keyword evidence="1" id="KW-0408">Iron</keyword>
<dbReference type="OrthoDB" id="406156at2759"/>
<dbReference type="SUPFAM" id="SSF51197">
    <property type="entry name" value="Clavaminate synthase-like"/>
    <property type="match status" value="1"/>
</dbReference>
<feature type="domain" description="Fe2OG dioxygenase" evidence="2">
    <location>
        <begin position="170"/>
        <end position="275"/>
    </location>
</feature>
<protein>
    <recommendedName>
        <fullName evidence="2">Fe2OG dioxygenase domain-containing protein</fullName>
    </recommendedName>
</protein>
<evidence type="ECO:0000313" key="4">
    <source>
        <dbReference type="Proteomes" id="UP000646827"/>
    </source>
</evidence>
<dbReference type="GO" id="GO:0046872">
    <property type="term" value="F:metal ion binding"/>
    <property type="evidence" value="ECO:0007669"/>
    <property type="project" value="UniProtKB-KW"/>
</dbReference>
<comment type="caution">
    <text evidence="3">The sequence shown here is derived from an EMBL/GenBank/DDBJ whole genome shotgun (WGS) entry which is preliminary data.</text>
</comment>
<keyword evidence="1" id="KW-0560">Oxidoreductase</keyword>
<evidence type="ECO:0000256" key="1">
    <source>
        <dbReference type="RuleBase" id="RU003682"/>
    </source>
</evidence>
<accession>A0A8H7S065</accession>
<dbReference type="InterPro" id="IPR050231">
    <property type="entry name" value="Iron_ascorbate_oxido_reductase"/>
</dbReference>
<dbReference type="PRINTS" id="PR00682">
    <property type="entry name" value="IPNSYNTHASE"/>
</dbReference>
<gene>
    <name evidence="3" type="ORF">INT45_011491</name>
</gene>
<dbReference type="InterPro" id="IPR005123">
    <property type="entry name" value="Oxoglu/Fe-dep_dioxygenase_dom"/>
</dbReference>
<dbReference type="AlphaFoldDB" id="A0A8H7S065"/>
<dbReference type="GO" id="GO:0016491">
    <property type="term" value="F:oxidoreductase activity"/>
    <property type="evidence" value="ECO:0007669"/>
    <property type="project" value="UniProtKB-KW"/>
</dbReference>
<organism evidence="3 4">
    <name type="scientific">Circinella minor</name>
    <dbReference type="NCBI Taxonomy" id="1195481"/>
    <lineage>
        <taxon>Eukaryota</taxon>
        <taxon>Fungi</taxon>
        <taxon>Fungi incertae sedis</taxon>
        <taxon>Mucoromycota</taxon>
        <taxon>Mucoromycotina</taxon>
        <taxon>Mucoromycetes</taxon>
        <taxon>Mucorales</taxon>
        <taxon>Lichtheimiaceae</taxon>
        <taxon>Circinella</taxon>
    </lineage>
</organism>
<keyword evidence="1" id="KW-0479">Metal-binding</keyword>
<dbReference type="Proteomes" id="UP000646827">
    <property type="component" value="Unassembled WGS sequence"/>
</dbReference>
<evidence type="ECO:0000259" key="2">
    <source>
        <dbReference type="PROSITE" id="PS51471"/>
    </source>
</evidence>